<proteinExistence type="predicted"/>
<dbReference type="Proteomes" id="UP000029223">
    <property type="component" value="Unassembled WGS sequence"/>
</dbReference>
<evidence type="ECO:0000313" key="1">
    <source>
        <dbReference type="EMBL" id="GAL26695.1"/>
    </source>
</evidence>
<accession>A0ABQ0JD62</accession>
<gene>
    <name evidence="1" type="ORF">JCM19239_5196</name>
</gene>
<name>A0ABQ0JD62_9VIBR</name>
<reference evidence="2" key="1">
    <citation type="submission" date="2014-09" db="EMBL/GenBank/DDBJ databases">
        <title>Vibrio variabilis JCM 19239. (C206) whole genome shotgun sequence.</title>
        <authorList>
            <person name="Sawabe T."/>
            <person name="Meirelles P."/>
            <person name="Nakanishi M."/>
            <person name="Sayaka M."/>
            <person name="Hattori M."/>
            <person name="Ohkuma M."/>
        </authorList>
    </citation>
    <scope>NUCLEOTIDE SEQUENCE [LARGE SCALE GENOMIC DNA]</scope>
    <source>
        <strain evidence="2">JCM 19239</strain>
    </source>
</reference>
<evidence type="ECO:0000313" key="2">
    <source>
        <dbReference type="Proteomes" id="UP000029223"/>
    </source>
</evidence>
<protein>
    <submittedName>
        <fullName evidence="1">Uncharacterized protein</fullName>
    </submittedName>
</protein>
<keyword evidence="2" id="KW-1185">Reference proteome</keyword>
<sequence>MRTQLLVIVLKEISFEDVKNSAAYSFGCAIVSIHGCLCYRAGCFG</sequence>
<comment type="caution">
    <text evidence="1">The sequence shown here is derived from an EMBL/GenBank/DDBJ whole genome shotgun (WGS) entry which is preliminary data.</text>
</comment>
<organism evidence="1 2">
    <name type="scientific">Vibrio variabilis</name>
    <dbReference type="NCBI Taxonomy" id="990271"/>
    <lineage>
        <taxon>Bacteria</taxon>
        <taxon>Pseudomonadati</taxon>
        <taxon>Pseudomonadota</taxon>
        <taxon>Gammaproteobacteria</taxon>
        <taxon>Vibrionales</taxon>
        <taxon>Vibrionaceae</taxon>
        <taxon>Vibrio</taxon>
    </lineage>
</organism>
<dbReference type="EMBL" id="BBMS01000021">
    <property type="protein sequence ID" value="GAL26695.1"/>
    <property type="molecule type" value="Genomic_DNA"/>
</dbReference>